<dbReference type="RefSeq" id="WP_262661150.1">
    <property type="nucleotide sequence ID" value="NZ_JAMHKS010000066.1"/>
</dbReference>
<dbReference type="EMBL" id="JAMHKS010000066">
    <property type="protein sequence ID" value="MCU6676973.1"/>
    <property type="molecule type" value="Genomic_DNA"/>
</dbReference>
<reference evidence="2" key="1">
    <citation type="submission" date="2022-05" db="EMBL/GenBank/DDBJ databases">
        <title>Description of a novel species of Leclercia; Leclercia tamurae and the Proposal for a Novel Genus Silvania gen. nov. Containing Two Novel Species Silvania hatchlandensis sp. nov. and Silvania confinis sp. nov. Isolated from the Rhizosphere of Oak.</title>
        <authorList>
            <person name="Maddock D.W."/>
            <person name="Brady C.L."/>
            <person name="Denman S."/>
            <person name="Arnold D."/>
        </authorList>
    </citation>
    <scope>NUCLEOTIDE SEQUENCE</scope>
    <source>
        <strain evidence="2">H6S3</strain>
    </source>
</reference>
<gene>
    <name evidence="2" type="ORF">M8318_04745</name>
</gene>
<feature type="transmembrane region" description="Helical" evidence="1">
    <location>
        <begin position="69"/>
        <end position="88"/>
    </location>
</feature>
<keyword evidence="1" id="KW-0812">Transmembrane</keyword>
<dbReference type="Pfam" id="PF03857">
    <property type="entry name" value="Colicin_im"/>
    <property type="match status" value="1"/>
</dbReference>
<evidence type="ECO:0000256" key="1">
    <source>
        <dbReference type="SAM" id="Phobius"/>
    </source>
</evidence>
<evidence type="ECO:0000313" key="3">
    <source>
        <dbReference type="Proteomes" id="UP001062027"/>
    </source>
</evidence>
<keyword evidence="1" id="KW-0472">Membrane</keyword>
<accession>A0ABT2R7Y7</accession>
<feature type="transmembrane region" description="Helical" evidence="1">
    <location>
        <begin position="16"/>
        <end position="34"/>
    </location>
</feature>
<sequence>MKSQIDKENLLGKRMILTLLPAISPFIIILLIYFNNPESDLISAMASWGSELPAVTSAKNPLLSKAMDLYTKTAPFVAALFFMTSFKLMSIKKDHSNTKLIGTLLLYYVFYFCITYPFLFCNQELTTSGRLLRLMSENDIFLTFFYSSLYAGLFVLTVMVFWFTIGVCNALKER</sequence>
<keyword evidence="3" id="KW-1185">Reference proteome</keyword>
<dbReference type="Proteomes" id="UP001062027">
    <property type="component" value="Unassembled WGS sequence"/>
</dbReference>
<keyword evidence="1" id="KW-1133">Transmembrane helix</keyword>
<name>A0ABT2R7Y7_9ENTR</name>
<dbReference type="InterPro" id="IPR005557">
    <property type="entry name" value="Colicin_im"/>
</dbReference>
<feature type="transmembrane region" description="Helical" evidence="1">
    <location>
        <begin position="140"/>
        <end position="165"/>
    </location>
</feature>
<feature type="transmembrane region" description="Helical" evidence="1">
    <location>
        <begin position="100"/>
        <end position="120"/>
    </location>
</feature>
<comment type="caution">
    <text evidence="2">The sequence shown here is derived from an EMBL/GenBank/DDBJ whole genome shotgun (WGS) entry which is preliminary data.</text>
</comment>
<organism evidence="2 3">
    <name type="scientific">Leclercia tamurae</name>
    <dbReference type="NCBI Taxonomy" id="2926467"/>
    <lineage>
        <taxon>Bacteria</taxon>
        <taxon>Pseudomonadati</taxon>
        <taxon>Pseudomonadota</taxon>
        <taxon>Gammaproteobacteria</taxon>
        <taxon>Enterobacterales</taxon>
        <taxon>Enterobacteriaceae</taxon>
        <taxon>Leclercia</taxon>
    </lineage>
</organism>
<protein>
    <submittedName>
        <fullName evidence="2">Colicin immunity protein</fullName>
    </submittedName>
</protein>
<proteinExistence type="predicted"/>
<evidence type="ECO:0000313" key="2">
    <source>
        <dbReference type="EMBL" id="MCU6676973.1"/>
    </source>
</evidence>